<dbReference type="CDD" id="cd03062">
    <property type="entry name" value="TRX_Fd_Sucrase"/>
    <property type="match status" value="1"/>
</dbReference>
<gene>
    <name evidence="3" type="ORF">CLAFUR5_02596</name>
</gene>
<dbReference type="PANTHER" id="PTHR31902:SF7">
    <property type="entry name" value="ALTERED INHERITANCE OF MITOCHONDRIA PROTEIN 32"/>
    <property type="match status" value="1"/>
</dbReference>
<dbReference type="SUPFAM" id="SSF52833">
    <property type="entry name" value="Thioredoxin-like"/>
    <property type="match status" value="1"/>
</dbReference>
<evidence type="ECO:0000313" key="3">
    <source>
        <dbReference type="EMBL" id="UJO13450.1"/>
    </source>
</evidence>
<dbReference type="OrthoDB" id="10253744at2759"/>
<dbReference type="GeneID" id="71982474"/>
<dbReference type="OMA" id="DDWPSKI"/>
<reference evidence="3" key="1">
    <citation type="submission" date="2021-12" db="EMBL/GenBank/DDBJ databases">
        <authorList>
            <person name="Zaccaron A."/>
            <person name="Stergiopoulos I."/>
        </authorList>
    </citation>
    <scope>NUCLEOTIDE SEQUENCE</scope>
    <source>
        <strain evidence="3">Race5_Kim</strain>
    </source>
</reference>
<keyword evidence="4" id="KW-1185">Reference proteome</keyword>
<organism evidence="3 4">
    <name type="scientific">Passalora fulva</name>
    <name type="common">Tomato leaf mold</name>
    <name type="synonym">Cladosporium fulvum</name>
    <dbReference type="NCBI Taxonomy" id="5499"/>
    <lineage>
        <taxon>Eukaryota</taxon>
        <taxon>Fungi</taxon>
        <taxon>Dikarya</taxon>
        <taxon>Ascomycota</taxon>
        <taxon>Pezizomycotina</taxon>
        <taxon>Dothideomycetes</taxon>
        <taxon>Dothideomycetidae</taxon>
        <taxon>Mycosphaerellales</taxon>
        <taxon>Mycosphaerellaceae</taxon>
        <taxon>Fulvia</taxon>
    </lineage>
</organism>
<evidence type="ECO:0000313" key="4">
    <source>
        <dbReference type="Proteomes" id="UP000756132"/>
    </source>
</evidence>
<sequence>MFIFRHGGRFAALAARPVTSTPQRFASKISIPFAPPPFPVVESCPSPTCGCRESPSGLDIEREQNISGSMATYAEQILISTGRNDWKSKIEDEEEAVLVRQLKKHLTRGGKYVAPYHNVMITNSSFPPSSSTSAASAFLLPSFRYIPAIPTDDNNIESFIKAFVLPEKLHNFYSSLPLEQRNKLLRQPEHQGQFDSRPVNEIVILVCGHGGRDERCGKLGPVLIKEFEEKLQAQNIAILKSPDEVSEDKMTARVGSISHIGGHKWAGNVIIYIPPTLKGNALAEKGIWYGRVGPEHVEGVVKETVLGGKVIKEFFRGGIGRGGEILRL</sequence>
<dbReference type="PANTHER" id="PTHR31902">
    <property type="entry name" value="ACTIN PATCHES DISTAL PROTEIN 1"/>
    <property type="match status" value="1"/>
</dbReference>
<dbReference type="KEGG" id="ffu:CLAFUR5_02596"/>
<name>A0A9Q8L9U7_PASFU</name>
<dbReference type="InterPro" id="IPR009737">
    <property type="entry name" value="Aim32/Apd1-like"/>
</dbReference>
<dbReference type="Pfam" id="PF06999">
    <property type="entry name" value="Suc_Fer-like"/>
    <property type="match status" value="1"/>
</dbReference>
<evidence type="ECO:0000256" key="2">
    <source>
        <dbReference type="ARBA" id="ARBA00040895"/>
    </source>
</evidence>
<protein>
    <recommendedName>
        <fullName evidence="2">Altered inheritance of mitochondria protein 32</fullName>
    </recommendedName>
</protein>
<accession>A0A9Q8L9U7</accession>
<proteinExistence type="inferred from homology"/>
<dbReference type="RefSeq" id="XP_047757816.1">
    <property type="nucleotide sequence ID" value="XM_047901744.1"/>
</dbReference>
<dbReference type="InterPro" id="IPR036249">
    <property type="entry name" value="Thioredoxin-like_sf"/>
</dbReference>
<evidence type="ECO:0000256" key="1">
    <source>
        <dbReference type="ARBA" id="ARBA00038208"/>
    </source>
</evidence>
<dbReference type="Proteomes" id="UP000756132">
    <property type="component" value="Chromosome 2"/>
</dbReference>
<reference evidence="3" key="2">
    <citation type="journal article" date="2022" name="Microb. Genom.">
        <title>A chromosome-scale genome assembly of the tomato pathogen Cladosporium fulvum reveals a compartmentalized genome architecture and the presence of a dispensable chromosome.</title>
        <authorList>
            <person name="Zaccaron A.Z."/>
            <person name="Chen L.H."/>
            <person name="Samaras A."/>
            <person name="Stergiopoulos I."/>
        </authorList>
    </citation>
    <scope>NUCLEOTIDE SEQUENCE</scope>
    <source>
        <strain evidence="3">Race5_Kim</strain>
    </source>
</reference>
<dbReference type="AlphaFoldDB" id="A0A9Q8L9U7"/>
<comment type="similarity">
    <text evidence="1">Belongs to the AIM32 family.</text>
</comment>
<dbReference type="EMBL" id="CP090164">
    <property type="protein sequence ID" value="UJO13450.1"/>
    <property type="molecule type" value="Genomic_DNA"/>
</dbReference>
<dbReference type="Gene3D" id="3.40.30.10">
    <property type="entry name" value="Glutaredoxin"/>
    <property type="match status" value="1"/>
</dbReference>